<name>A0A8C4VY73_9SAUR</name>
<dbReference type="GeneTree" id="ENSGT00390000003919"/>
<feature type="compositionally biased region" description="Acidic residues" evidence="1">
    <location>
        <begin position="49"/>
        <end position="60"/>
    </location>
</feature>
<organism evidence="2 3">
    <name type="scientific">Gopherus evgoodei</name>
    <name type="common">Goodes thornscrub tortoise</name>
    <dbReference type="NCBI Taxonomy" id="1825980"/>
    <lineage>
        <taxon>Eukaryota</taxon>
        <taxon>Metazoa</taxon>
        <taxon>Chordata</taxon>
        <taxon>Craniata</taxon>
        <taxon>Vertebrata</taxon>
        <taxon>Euteleostomi</taxon>
        <taxon>Archelosauria</taxon>
        <taxon>Testudinata</taxon>
        <taxon>Testudines</taxon>
        <taxon>Cryptodira</taxon>
        <taxon>Durocryptodira</taxon>
        <taxon>Testudinoidea</taxon>
        <taxon>Testudinidae</taxon>
        <taxon>Gopherus</taxon>
    </lineage>
</organism>
<keyword evidence="3" id="KW-1185">Reference proteome</keyword>
<evidence type="ECO:0000313" key="3">
    <source>
        <dbReference type="Proteomes" id="UP000694390"/>
    </source>
</evidence>
<proteinExistence type="predicted"/>
<evidence type="ECO:0000256" key="1">
    <source>
        <dbReference type="SAM" id="MobiDB-lite"/>
    </source>
</evidence>
<dbReference type="OrthoDB" id="19174at2759"/>
<dbReference type="Proteomes" id="UP000694390">
    <property type="component" value="Unassembled WGS sequence"/>
</dbReference>
<evidence type="ECO:0000313" key="2">
    <source>
        <dbReference type="Ensembl" id="ENSGEVP00005008327.1"/>
    </source>
</evidence>
<dbReference type="Ensembl" id="ENSGEVT00005008736.1">
    <property type="protein sequence ID" value="ENSGEVP00005008327.1"/>
    <property type="gene ID" value="ENSGEVG00005005970.1"/>
</dbReference>
<reference evidence="2" key="1">
    <citation type="submission" date="2025-08" db="UniProtKB">
        <authorList>
            <consortium name="Ensembl"/>
        </authorList>
    </citation>
    <scope>IDENTIFICATION</scope>
</reference>
<protein>
    <submittedName>
        <fullName evidence="2">Ankyrin repeat domain 49</fullName>
    </submittedName>
</protein>
<sequence length="125" mass="14778">LEKYEKNIDNRKDDREELLEFSENFNQLELLETHRHLIPIGTQSLWSGESDEEDEEEEKSEEWYQLQEKKMENNPEKLLLWAAEKNQVRRRHKLSTICFKSVGLKQVPLSTCLPELGPETGCCTK</sequence>
<feature type="region of interest" description="Disordered" evidence="1">
    <location>
        <begin position="42"/>
        <end position="63"/>
    </location>
</feature>
<accession>A0A8C4VY73</accession>
<reference evidence="2" key="2">
    <citation type="submission" date="2025-09" db="UniProtKB">
        <authorList>
            <consortium name="Ensembl"/>
        </authorList>
    </citation>
    <scope>IDENTIFICATION</scope>
</reference>
<dbReference type="AlphaFoldDB" id="A0A8C4VY73"/>
<gene>
    <name evidence="2" type="primary">ANKRD49</name>
</gene>